<dbReference type="SUPFAM" id="SSF141868">
    <property type="entry name" value="EAL domain-like"/>
    <property type="match status" value="1"/>
</dbReference>
<evidence type="ECO:0000256" key="1">
    <source>
        <dbReference type="SAM" id="MobiDB-lite"/>
    </source>
</evidence>
<organism evidence="3 4">
    <name type="scientific">Sphingomonas xinjiangensis</name>
    <dbReference type="NCBI Taxonomy" id="643568"/>
    <lineage>
        <taxon>Bacteria</taxon>
        <taxon>Pseudomonadati</taxon>
        <taxon>Pseudomonadota</taxon>
        <taxon>Alphaproteobacteria</taxon>
        <taxon>Sphingomonadales</taxon>
        <taxon>Sphingomonadaceae</taxon>
        <taxon>Sphingomonas</taxon>
    </lineage>
</organism>
<dbReference type="RefSeq" id="WP_246352275.1">
    <property type="nucleotide sequence ID" value="NZ_JACIJF010000004.1"/>
</dbReference>
<dbReference type="Pfam" id="PF00563">
    <property type="entry name" value="EAL"/>
    <property type="match status" value="1"/>
</dbReference>
<dbReference type="SMART" id="SM00052">
    <property type="entry name" value="EAL"/>
    <property type="match status" value="1"/>
</dbReference>
<sequence length="476" mass="51565">MSRGPRTTSDLEQRGRAIAIQAVESVVPHSADRQSAASTEAAEAEAQGRASVCPEQGHAAPNNPDAQDYRVLCLCEVANFIALRRQLGPTATEQLVKSAFSAIGDTMSDGVVRPAGRAMAEIVVERNAPVSVPNAIETMRAAIACAAASVEPRLKFRFGFAVVPTHCYDELRLIEAAEGALDEARVEDPVVVRDLTHADLSFDRLNMMHELPLAIAGEQMFVQYQPKVHVRRQQVASAEALLRWQHPVHGLIAPADFISVAEEAGEIAALTLWTLRRVIDDQKRLRAAGYDIPLFLNISGMLLADTAFVAEACDIVSNSNAKLGFEITETAVIRDPQSAIRHLQNFAAIGVQLAIDDYGAGLSSLAYLKQLPARELKIDKMFVMQLTSSNRDPLIVRSTIDLAHALEMEVTAEGVETPSALALLSVMGCDMVQGFLISRPVAVDALIAFLRDDGHLTSGFGGKSLFVRPESIWKRA</sequence>
<reference evidence="3 4" key="1">
    <citation type="submission" date="2020-08" db="EMBL/GenBank/DDBJ databases">
        <title>Genomic Encyclopedia of Type Strains, Phase IV (KMG-IV): sequencing the most valuable type-strain genomes for metagenomic binning, comparative biology and taxonomic classification.</title>
        <authorList>
            <person name="Goeker M."/>
        </authorList>
    </citation>
    <scope>NUCLEOTIDE SEQUENCE [LARGE SCALE GENOMIC DNA]</scope>
    <source>
        <strain evidence="3 4">DSM 26736</strain>
    </source>
</reference>
<comment type="caution">
    <text evidence="3">The sequence shown here is derived from an EMBL/GenBank/DDBJ whole genome shotgun (WGS) entry which is preliminary data.</text>
</comment>
<proteinExistence type="predicted"/>
<evidence type="ECO:0000259" key="2">
    <source>
        <dbReference type="PROSITE" id="PS50883"/>
    </source>
</evidence>
<feature type="domain" description="EAL" evidence="2">
    <location>
        <begin position="204"/>
        <end position="454"/>
    </location>
</feature>
<dbReference type="AlphaFoldDB" id="A0A840YE12"/>
<keyword evidence="4" id="KW-1185">Reference proteome</keyword>
<dbReference type="PROSITE" id="PS50883">
    <property type="entry name" value="EAL"/>
    <property type="match status" value="1"/>
</dbReference>
<name>A0A840YE12_9SPHN</name>
<dbReference type="InterPro" id="IPR001633">
    <property type="entry name" value="EAL_dom"/>
</dbReference>
<dbReference type="PANTHER" id="PTHR33121:SF70">
    <property type="entry name" value="SIGNALING PROTEIN YKOW"/>
    <property type="match status" value="1"/>
</dbReference>
<dbReference type="InterPro" id="IPR050706">
    <property type="entry name" value="Cyclic-di-GMP_PDE-like"/>
</dbReference>
<dbReference type="CDD" id="cd01948">
    <property type="entry name" value="EAL"/>
    <property type="match status" value="1"/>
</dbReference>
<dbReference type="Proteomes" id="UP000527143">
    <property type="component" value="Unassembled WGS sequence"/>
</dbReference>
<dbReference type="PANTHER" id="PTHR33121">
    <property type="entry name" value="CYCLIC DI-GMP PHOSPHODIESTERASE PDEF"/>
    <property type="match status" value="1"/>
</dbReference>
<dbReference type="Gene3D" id="3.20.20.450">
    <property type="entry name" value="EAL domain"/>
    <property type="match status" value="1"/>
</dbReference>
<feature type="compositionally biased region" description="Low complexity" evidence="1">
    <location>
        <begin position="35"/>
        <end position="45"/>
    </location>
</feature>
<dbReference type="EMBL" id="JACIJF010000004">
    <property type="protein sequence ID" value="MBB5710525.1"/>
    <property type="molecule type" value="Genomic_DNA"/>
</dbReference>
<feature type="region of interest" description="Disordered" evidence="1">
    <location>
        <begin position="25"/>
        <end position="61"/>
    </location>
</feature>
<evidence type="ECO:0000313" key="4">
    <source>
        <dbReference type="Proteomes" id="UP000527143"/>
    </source>
</evidence>
<evidence type="ECO:0000313" key="3">
    <source>
        <dbReference type="EMBL" id="MBB5710525.1"/>
    </source>
</evidence>
<dbReference type="GO" id="GO:0071111">
    <property type="term" value="F:cyclic-guanylate-specific phosphodiesterase activity"/>
    <property type="evidence" value="ECO:0007669"/>
    <property type="project" value="InterPro"/>
</dbReference>
<dbReference type="InterPro" id="IPR035919">
    <property type="entry name" value="EAL_sf"/>
</dbReference>
<protein>
    <submittedName>
        <fullName evidence="3">EAL domain-containing protein (Putative c-di-GMP-specific phosphodiesterase class I)</fullName>
    </submittedName>
</protein>
<accession>A0A840YE12</accession>
<gene>
    <name evidence="3" type="ORF">FHT02_001756</name>
</gene>